<dbReference type="AlphaFoldDB" id="A0A1Y1HRA1"/>
<dbReference type="PANTHER" id="PTHR21530">
    <property type="entry name" value="PHEROMONE SHUTDOWN PROTEIN"/>
    <property type="match status" value="1"/>
</dbReference>
<evidence type="ECO:0000313" key="1">
    <source>
        <dbReference type="EMBL" id="GAQ78348.1"/>
    </source>
</evidence>
<organism evidence="1 2">
    <name type="scientific">Klebsormidium nitens</name>
    <name type="common">Green alga</name>
    <name type="synonym">Ulothrix nitens</name>
    <dbReference type="NCBI Taxonomy" id="105231"/>
    <lineage>
        <taxon>Eukaryota</taxon>
        <taxon>Viridiplantae</taxon>
        <taxon>Streptophyta</taxon>
        <taxon>Klebsormidiophyceae</taxon>
        <taxon>Klebsormidiales</taxon>
        <taxon>Klebsormidiaceae</taxon>
        <taxon>Klebsormidium</taxon>
    </lineage>
</organism>
<protein>
    <recommendedName>
        <fullName evidence="3">TraB family protein</fullName>
    </recommendedName>
</protein>
<proteinExistence type="predicted"/>
<evidence type="ECO:0000313" key="2">
    <source>
        <dbReference type="Proteomes" id="UP000054558"/>
    </source>
</evidence>
<gene>
    <name evidence="1" type="ORF">KFL_000110450</name>
</gene>
<name>A0A1Y1HRA1_KLENI</name>
<dbReference type="EMBL" id="DF236960">
    <property type="protein sequence ID" value="GAQ78348.1"/>
    <property type="molecule type" value="Genomic_DNA"/>
</dbReference>
<reference evidence="1 2" key="1">
    <citation type="journal article" date="2014" name="Nat. Commun.">
        <title>Klebsormidium flaccidum genome reveals primary factors for plant terrestrial adaptation.</title>
        <authorList>
            <person name="Hori K."/>
            <person name="Maruyama F."/>
            <person name="Fujisawa T."/>
            <person name="Togashi T."/>
            <person name="Yamamoto N."/>
            <person name="Seo M."/>
            <person name="Sato S."/>
            <person name="Yamada T."/>
            <person name="Mori H."/>
            <person name="Tajima N."/>
            <person name="Moriyama T."/>
            <person name="Ikeuchi M."/>
            <person name="Watanabe M."/>
            <person name="Wada H."/>
            <person name="Kobayashi K."/>
            <person name="Saito M."/>
            <person name="Masuda T."/>
            <person name="Sasaki-Sekimoto Y."/>
            <person name="Mashiguchi K."/>
            <person name="Awai K."/>
            <person name="Shimojima M."/>
            <person name="Masuda S."/>
            <person name="Iwai M."/>
            <person name="Nobusawa T."/>
            <person name="Narise T."/>
            <person name="Kondo S."/>
            <person name="Saito H."/>
            <person name="Sato R."/>
            <person name="Murakawa M."/>
            <person name="Ihara Y."/>
            <person name="Oshima-Yamada Y."/>
            <person name="Ohtaka K."/>
            <person name="Satoh M."/>
            <person name="Sonobe K."/>
            <person name="Ishii M."/>
            <person name="Ohtani R."/>
            <person name="Kanamori-Sato M."/>
            <person name="Honoki R."/>
            <person name="Miyazaki D."/>
            <person name="Mochizuki H."/>
            <person name="Umetsu J."/>
            <person name="Higashi K."/>
            <person name="Shibata D."/>
            <person name="Kamiya Y."/>
            <person name="Sato N."/>
            <person name="Nakamura Y."/>
            <person name="Tabata S."/>
            <person name="Ida S."/>
            <person name="Kurokawa K."/>
            <person name="Ohta H."/>
        </authorList>
    </citation>
    <scope>NUCLEOTIDE SEQUENCE [LARGE SCALE GENOMIC DNA]</scope>
    <source>
        <strain evidence="1 2">NIES-2285</strain>
    </source>
</reference>
<dbReference type="PANTHER" id="PTHR21530:SF0">
    <property type="entry name" value="TRAB FAMILY PROTEIN"/>
    <property type="match status" value="1"/>
</dbReference>
<dbReference type="Proteomes" id="UP000054558">
    <property type="component" value="Unassembled WGS sequence"/>
</dbReference>
<sequence>MMPRHAATFSRAHITSRNWRCRKTPKGSFASSETLTREACLIGTNHVSQASADDVRLLIEAVTPDVVAVEALNTVHKEFSGDFRELWSYYLGIFFAQALGVPYGCDFRSAIRAAERLGAHVVPIDQHSDFTEERKKEIARILEEKNARLSLKERVTRLAESLRRIKNEWRNPLAAEDAKTAVKALAGIVTAFLTGEPAPLDEIVALQSYGNKIMEASRLEAFKNGKMRELKETGKQIDILLRSMSGTELARISTRHTKFVAVVGAMHVQGIILRFAEYCAEFCAPSAQEDLEERFDKGPGTSLDKEKRGVHPLLQQDGLPKTPNQTKLELLRRGVTLVGASGLCAFACCKWPTIAKLGIGAFTAHGLLKLGLAALTAKWAEFGEYVEAASSELRKQEDPEEIAFQEWMQELSAGRKEPFA</sequence>
<accession>A0A1Y1HRA1</accession>
<dbReference type="OrthoDB" id="48306at2759"/>
<dbReference type="InterPro" id="IPR046345">
    <property type="entry name" value="TraB_PrgY-like"/>
</dbReference>
<keyword evidence="2" id="KW-1185">Reference proteome</keyword>
<evidence type="ECO:0008006" key="3">
    <source>
        <dbReference type="Google" id="ProtNLM"/>
    </source>
</evidence>